<dbReference type="Proteomes" id="UP000800097">
    <property type="component" value="Unassembled WGS sequence"/>
</dbReference>
<feature type="compositionally biased region" description="Gly residues" evidence="5">
    <location>
        <begin position="376"/>
        <end position="388"/>
    </location>
</feature>
<sequence>MTTTTRPLLRIPYTTPLPPGRPIPSTASTLPGAITALAEFLSASWPSSPNYTPFSPLLPSQSTLPQSLLARKQRTLILSGAGLSVASGLPDYRGPRGTYTLNQNYRPIYYHEFCSNHEARKRYWARSFLGWPVVQRARGNRGHVAVEALAGMGVVGGVVTQNVDALHTTPSSPLPIPIINLHGTLTTLTCLTCRTPHPRTHFQTTLSTLNPTFSALLSTLLESNALSTSDPTEKQRRAGRAGLETNPDGDISLPGLNLKYTHFRYPACPTCLTNPDVETHVDSAGALLPTSPAGILKPNVTMFGESLCPETKRAAERAVDEAARLLVVGSSLATYSAFRLVKRAREQGMRVGVVSVGGVRGEGEIFFGGGGGALGGGDGDGGGDGAGARGRRGEKGNQRVIQEVLEMGAGREGVRINLEAEDVLSGVVEVLGGGKVEMEMEMERGAEYGVG</sequence>
<dbReference type="SUPFAM" id="SSF52467">
    <property type="entry name" value="DHS-like NAD/FAD-binding domain"/>
    <property type="match status" value="1"/>
</dbReference>
<feature type="binding site" evidence="4">
    <location>
        <position position="268"/>
    </location>
    <ligand>
        <name>Zn(2+)</name>
        <dbReference type="ChEBI" id="CHEBI:29105"/>
    </ligand>
</feature>
<evidence type="ECO:0000259" key="6">
    <source>
        <dbReference type="PROSITE" id="PS50305"/>
    </source>
</evidence>
<feature type="binding site" evidence="4">
    <location>
        <position position="193"/>
    </location>
    <ligand>
        <name>Zn(2+)</name>
        <dbReference type="ChEBI" id="CHEBI:29105"/>
    </ligand>
</feature>
<evidence type="ECO:0000256" key="4">
    <source>
        <dbReference type="PROSITE-ProRule" id="PRU00236"/>
    </source>
</evidence>
<evidence type="ECO:0000256" key="3">
    <source>
        <dbReference type="ARBA" id="ARBA00023027"/>
    </source>
</evidence>
<dbReference type="RefSeq" id="XP_033653429.1">
    <property type="nucleotide sequence ID" value="XM_033796994.1"/>
</dbReference>
<evidence type="ECO:0000256" key="5">
    <source>
        <dbReference type="SAM" id="MobiDB-lite"/>
    </source>
</evidence>
<dbReference type="GO" id="GO:0016740">
    <property type="term" value="F:transferase activity"/>
    <property type="evidence" value="ECO:0007669"/>
    <property type="project" value="UniProtKB-KW"/>
</dbReference>
<evidence type="ECO:0000256" key="2">
    <source>
        <dbReference type="ARBA" id="ARBA00022679"/>
    </source>
</evidence>
<feature type="domain" description="Deacetylase sirtuin-type" evidence="6">
    <location>
        <begin position="55"/>
        <end position="434"/>
    </location>
</feature>
<keyword evidence="2" id="KW-0808">Transferase</keyword>
<gene>
    <name evidence="7" type="ORF">EI97DRAFT_419541</name>
</gene>
<dbReference type="EMBL" id="ML986495">
    <property type="protein sequence ID" value="KAF2275890.1"/>
    <property type="molecule type" value="Genomic_DNA"/>
</dbReference>
<dbReference type="Gene3D" id="3.30.1600.10">
    <property type="entry name" value="SIR2/SIRT2 'Small Domain"/>
    <property type="match status" value="2"/>
</dbReference>
<dbReference type="GO" id="GO:0046872">
    <property type="term" value="F:metal ion binding"/>
    <property type="evidence" value="ECO:0007669"/>
    <property type="project" value="UniProtKB-KW"/>
</dbReference>
<dbReference type="PANTHER" id="PTHR47651:SF17">
    <property type="entry name" value="DEACETYLASE SIRTUIN-TYPE DOMAIN-CONTAINING PROTEIN"/>
    <property type="match status" value="1"/>
</dbReference>
<dbReference type="Pfam" id="PF02146">
    <property type="entry name" value="SIR2"/>
    <property type="match status" value="1"/>
</dbReference>
<comment type="similarity">
    <text evidence="1">Belongs to the sirtuin family. Class I subfamily.</text>
</comment>
<dbReference type="InterPro" id="IPR026591">
    <property type="entry name" value="Sirtuin_cat_small_dom_sf"/>
</dbReference>
<name>A0A6A6JGW0_WESOR</name>
<dbReference type="PANTHER" id="PTHR47651">
    <property type="entry name" value="NAD-DEPENDENT HISTONE DEACETYLASE HST4"/>
    <property type="match status" value="1"/>
</dbReference>
<keyword evidence="8" id="KW-1185">Reference proteome</keyword>
<feature type="region of interest" description="Disordered" evidence="5">
    <location>
        <begin position="224"/>
        <end position="248"/>
    </location>
</feature>
<evidence type="ECO:0000256" key="1">
    <source>
        <dbReference type="ARBA" id="ARBA00006924"/>
    </source>
</evidence>
<dbReference type="GeneID" id="54550169"/>
<feature type="binding site" evidence="4">
    <location>
        <position position="271"/>
    </location>
    <ligand>
        <name>Zn(2+)</name>
        <dbReference type="ChEBI" id="CHEBI:29105"/>
    </ligand>
</feature>
<dbReference type="InterPro" id="IPR003000">
    <property type="entry name" value="Sirtuin"/>
</dbReference>
<feature type="binding site" evidence="4">
    <location>
        <position position="190"/>
    </location>
    <ligand>
        <name>Zn(2+)</name>
        <dbReference type="ChEBI" id="CHEBI:29105"/>
    </ligand>
</feature>
<proteinExistence type="inferred from homology"/>
<dbReference type="OrthoDB" id="424302at2759"/>
<evidence type="ECO:0000313" key="7">
    <source>
        <dbReference type="EMBL" id="KAF2275890.1"/>
    </source>
</evidence>
<dbReference type="Gene3D" id="3.40.50.1220">
    <property type="entry name" value="TPP-binding domain"/>
    <property type="match status" value="2"/>
</dbReference>
<protein>
    <submittedName>
        <fullName evidence="7">DHS-like NAD/FAD-binding domain-containing protein</fullName>
    </submittedName>
</protein>
<keyword evidence="4" id="KW-0862">Zinc</keyword>
<feature type="active site" description="Proton acceptor" evidence="4">
    <location>
        <position position="182"/>
    </location>
</feature>
<dbReference type="GO" id="GO:0070403">
    <property type="term" value="F:NAD+ binding"/>
    <property type="evidence" value="ECO:0007669"/>
    <property type="project" value="InterPro"/>
</dbReference>
<dbReference type="AlphaFoldDB" id="A0A6A6JGW0"/>
<dbReference type="PROSITE" id="PS50305">
    <property type="entry name" value="SIRTUIN"/>
    <property type="match status" value="1"/>
</dbReference>
<dbReference type="InterPro" id="IPR029035">
    <property type="entry name" value="DHS-like_NAD/FAD-binding_dom"/>
</dbReference>
<feature type="region of interest" description="Disordered" evidence="5">
    <location>
        <begin position="376"/>
        <end position="395"/>
    </location>
</feature>
<keyword evidence="4" id="KW-0479">Metal-binding</keyword>
<evidence type="ECO:0000313" key="8">
    <source>
        <dbReference type="Proteomes" id="UP000800097"/>
    </source>
</evidence>
<dbReference type="InterPro" id="IPR026590">
    <property type="entry name" value="Ssirtuin_cat_dom"/>
</dbReference>
<keyword evidence="3" id="KW-0520">NAD</keyword>
<organism evidence="7 8">
    <name type="scientific">Westerdykella ornata</name>
    <dbReference type="NCBI Taxonomy" id="318751"/>
    <lineage>
        <taxon>Eukaryota</taxon>
        <taxon>Fungi</taxon>
        <taxon>Dikarya</taxon>
        <taxon>Ascomycota</taxon>
        <taxon>Pezizomycotina</taxon>
        <taxon>Dothideomycetes</taxon>
        <taxon>Pleosporomycetidae</taxon>
        <taxon>Pleosporales</taxon>
        <taxon>Sporormiaceae</taxon>
        <taxon>Westerdykella</taxon>
    </lineage>
</organism>
<accession>A0A6A6JGW0</accession>
<reference evidence="7" key="1">
    <citation type="journal article" date="2020" name="Stud. Mycol.">
        <title>101 Dothideomycetes genomes: a test case for predicting lifestyles and emergence of pathogens.</title>
        <authorList>
            <person name="Haridas S."/>
            <person name="Albert R."/>
            <person name="Binder M."/>
            <person name="Bloem J."/>
            <person name="Labutti K."/>
            <person name="Salamov A."/>
            <person name="Andreopoulos B."/>
            <person name="Baker S."/>
            <person name="Barry K."/>
            <person name="Bills G."/>
            <person name="Bluhm B."/>
            <person name="Cannon C."/>
            <person name="Castanera R."/>
            <person name="Culley D."/>
            <person name="Daum C."/>
            <person name="Ezra D."/>
            <person name="Gonzalez J."/>
            <person name="Henrissat B."/>
            <person name="Kuo A."/>
            <person name="Liang C."/>
            <person name="Lipzen A."/>
            <person name="Lutzoni F."/>
            <person name="Magnuson J."/>
            <person name="Mondo S."/>
            <person name="Nolan M."/>
            <person name="Ohm R."/>
            <person name="Pangilinan J."/>
            <person name="Park H.-J."/>
            <person name="Ramirez L."/>
            <person name="Alfaro M."/>
            <person name="Sun H."/>
            <person name="Tritt A."/>
            <person name="Yoshinaga Y."/>
            <person name="Zwiers L.-H."/>
            <person name="Turgeon B."/>
            <person name="Goodwin S."/>
            <person name="Spatafora J."/>
            <person name="Crous P."/>
            <person name="Grigoriev I."/>
        </authorList>
    </citation>
    <scope>NUCLEOTIDE SEQUENCE</scope>
    <source>
        <strain evidence="7">CBS 379.55</strain>
    </source>
</reference>